<keyword evidence="4 6" id="KW-0378">Hydrolase</keyword>
<dbReference type="OrthoDB" id="196964at2"/>
<evidence type="ECO:0000256" key="5">
    <source>
        <dbReference type="ARBA" id="ARBA00022884"/>
    </source>
</evidence>
<keyword evidence="3 6" id="KW-0255">Endonuclease</keyword>
<comment type="function">
    <text evidence="6">RNaseP catalyzes the removal of the 5'-leader sequence from pre-tRNA to produce the mature 5'-terminus. It can also cleave other RNA substrates such as 4.5S RNA. The protein component plays an auxiliary but essential role in vivo by binding to the 5'-leader sequence and broadening the substrate specificity of the ribozyme.</text>
</comment>
<protein>
    <recommendedName>
        <fullName evidence="6 7">Ribonuclease P protein component</fullName>
        <shortName evidence="6">RNase P protein</shortName>
        <shortName evidence="6">RNaseP protein</shortName>
        <ecNumber evidence="6 7">3.1.26.5</ecNumber>
    </recommendedName>
    <alternativeName>
        <fullName evidence="6">Protein C5</fullName>
    </alternativeName>
</protein>
<dbReference type="Pfam" id="PF00825">
    <property type="entry name" value="Ribonuclease_P"/>
    <property type="match status" value="1"/>
</dbReference>
<dbReference type="EC" id="3.1.26.5" evidence="6 7"/>
<gene>
    <name evidence="6 8" type="primary">rnpA</name>
    <name evidence="8" type="ORF">E5225_17345</name>
</gene>
<dbReference type="GO" id="GO:0001682">
    <property type="term" value="P:tRNA 5'-leader removal"/>
    <property type="evidence" value="ECO:0007669"/>
    <property type="project" value="UniProtKB-UniRule"/>
</dbReference>
<evidence type="ECO:0000256" key="4">
    <source>
        <dbReference type="ARBA" id="ARBA00022801"/>
    </source>
</evidence>
<organism evidence="8 9">
    <name type="scientific">Cellulomonas shaoxiangyii</name>
    <dbReference type="NCBI Taxonomy" id="2566013"/>
    <lineage>
        <taxon>Bacteria</taxon>
        <taxon>Bacillati</taxon>
        <taxon>Actinomycetota</taxon>
        <taxon>Actinomycetes</taxon>
        <taxon>Micrococcales</taxon>
        <taxon>Cellulomonadaceae</taxon>
        <taxon>Cellulomonas</taxon>
    </lineage>
</organism>
<name>A0A4P7SQR9_9CELL</name>
<dbReference type="Proteomes" id="UP000296469">
    <property type="component" value="Chromosome"/>
</dbReference>
<keyword evidence="1 6" id="KW-0819">tRNA processing</keyword>
<dbReference type="AlphaFoldDB" id="A0A4P7SQR9"/>
<dbReference type="PANTHER" id="PTHR33992">
    <property type="entry name" value="RIBONUCLEASE P PROTEIN COMPONENT"/>
    <property type="match status" value="1"/>
</dbReference>
<dbReference type="EMBL" id="CP039291">
    <property type="protein sequence ID" value="QCB95063.1"/>
    <property type="molecule type" value="Genomic_DNA"/>
</dbReference>
<dbReference type="GO" id="GO:0042781">
    <property type="term" value="F:3'-tRNA processing endoribonuclease activity"/>
    <property type="evidence" value="ECO:0007669"/>
    <property type="project" value="TreeGrafter"/>
</dbReference>
<evidence type="ECO:0000313" key="9">
    <source>
        <dbReference type="Proteomes" id="UP000296469"/>
    </source>
</evidence>
<proteinExistence type="inferred from homology"/>
<comment type="catalytic activity">
    <reaction evidence="6">
        <text>Endonucleolytic cleavage of RNA, removing 5'-extranucleotides from tRNA precursor.</text>
        <dbReference type="EC" id="3.1.26.5"/>
    </reaction>
</comment>
<keyword evidence="9" id="KW-1185">Reference proteome</keyword>
<comment type="similarity">
    <text evidence="6">Belongs to the RnpA family.</text>
</comment>
<dbReference type="Gene3D" id="3.30.230.10">
    <property type="match status" value="1"/>
</dbReference>
<dbReference type="GO" id="GO:0030677">
    <property type="term" value="C:ribonuclease P complex"/>
    <property type="evidence" value="ECO:0007669"/>
    <property type="project" value="TreeGrafter"/>
</dbReference>
<evidence type="ECO:0000256" key="7">
    <source>
        <dbReference type="NCBIfam" id="TIGR00188"/>
    </source>
</evidence>
<dbReference type="InterPro" id="IPR014721">
    <property type="entry name" value="Ribsml_uS5_D2-typ_fold_subgr"/>
</dbReference>
<evidence type="ECO:0000256" key="3">
    <source>
        <dbReference type="ARBA" id="ARBA00022759"/>
    </source>
</evidence>
<keyword evidence="5 6" id="KW-0694">RNA-binding</keyword>
<dbReference type="SUPFAM" id="SSF54211">
    <property type="entry name" value="Ribosomal protein S5 domain 2-like"/>
    <property type="match status" value="1"/>
</dbReference>
<evidence type="ECO:0000256" key="6">
    <source>
        <dbReference type="HAMAP-Rule" id="MF_00227"/>
    </source>
</evidence>
<reference evidence="8 9" key="1">
    <citation type="submission" date="2019-04" db="EMBL/GenBank/DDBJ databases">
        <title>Isolation and identification of Cellulomonas shaoxiangyii sp. Nov. isolated from feces of the Tibetan antelopes (Pantholops hodgsonii) in the Qinghai-Tibet plateau of China.</title>
        <authorList>
            <person name="Tian Z."/>
        </authorList>
    </citation>
    <scope>NUCLEOTIDE SEQUENCE [LARGE SCALE GENOMIC DNA]</scope>
    <source>
        <strain evidence="8 9">Z28</strain>
    </source>
</reference>
<dbReference type="NCBIfam" id="TIGR00188">
    <property type="entry name" value="rnpA"/>
    <property type="match status" value="1"/>
</dbReference>
<evidence type="ECO:0000256" key="1">
    <source>
        <dbReference type="ARBA" id="ARBA00022694"/>
    </source>
</evidence>
<dbReference type="GO" id="GO:0004526">
    <property type="term" value="F:ribonuclease P activity"/>
    <property type="evidence" value="ECO:0007669"/>
    <property type="project" value="UniProtKB-UniRule"/>
</dbReference>
<dbReference type="PANTHER" id="PTHR33992:SF1">
    <property type="entry name" value="RIBONUCLEASE P PROTEIN COMPONENT"/>
    <property type="match status" value="1"/>
</dbReference>
<evidence type="ECO:0000313" key="8">
    <source>
        <dbReference type="EMBL" id="QCB95063.1"/>
    </source>
</evidence>
<comment type="subunit">
    <text evidence="6">Consists of a catalytic RNA component (M1 or rnpB) and a protein subunit.</text>
</comment>
<dbReference type="InterPro" id="IPR000100">
    <property type="entry name" value="RNase_P"/>
</dbReference>
<evidence type="ECO:0000256" key="2">
    <source>
        <dbReference type="ARBA" id="ARBA00022722"/>
    </source>
</evidence>
<dbReference type="KEGG" id="celz:E5225_17345"/>
<dbReference type="GO" id="GO:0000049">
    <property type="term" value="F:tRNA binding"/>
    <property type="evidence" value="ECO:0007669"/>
    <property type="project" value="UniProtKB-UniRule"/>
</dbReference>
<dbReference type="InterPro" id="IPR020568">
    <property type="entry name" value="Ribosomal_Su5_D2-typ_SF"/>
</dbReference>
<accession>A0A4P7SQR9</accession>
<sequence>MLPAAHRMRRSADFQQTVRRGARGGRPTLVVHLTTTTDPGPPVVGLVVSRAVGNAVVRNVVRRRLRELVRARLDRLPAGARVVVRAQPASASATFTALGSDLDAALRRALGRAPAGRPVVP</sequence>
<dbReference type="HAMAP" id="MF_00227">
    <property type="entry name" value="RNase_P"/>
    <property type="match status" value="1"/>
</dbReference>
<keyword evidence="2 6" id="KW-0540">Nuclease</keyword>